<evidence type="ECO:0000256" key="5">
    <source>
        <dbReference type="PIRSR" id="PIRSR601461-1"/>
    </source>
</evidence>
<dbReference type="Gene3D" id="2.40.70.10">
    <property type="entry name" value="Acid Proteases"/>
    <property type="match status" value="2"/>
</dbReference>
<name>A0A0M8N8L4_ESCWE</name>
<keyword evidence="3 6" id="KW-0064">Aspartyl protease</keyword>
<dbReference type="InterPro" id="IPR001461">
    <property type="entry name" value="Aspartic_peptidase_A1"/>
</dbReference>
<gene>
    <name evidence="9" type="ORF">ESCO_002180</name>
</gene>
<feature type="active site" evidence="5">
    <location>
        <position position="107"/>
    </location>
</feature>
<keyword evidence="4 6" id="KW-0378">Hydrolase</keyword>
<dbReference type="OrthoDB" id="2747330at2759"/>
<dbReference type="PANTHER" id="PTHR47966:SF2">
    <property type="entry name" value="ASPERGILLOPEPSIN-1-RELATED"/>
    <property type="match status" value="1"/>
</dbReference>
<dbReference type="Pfam" id="PF00026">
    <property type="entry name" value="Asp"/>
    <property type="match status" value="1"/>
</dbReference>
<dbReference type="InterPro" id="IPR034163">
    <property type="entry name" value="Aspergillopepsin-like_cat_dom"/>
</dbReference>
<keyword evidence="10" id="KW-1185">Reference proteome</keyword>
<dbReference type="PANTHER" id="PTHR47966">
    <property type="entry name" value="BETA-SITE APP-CLEAVING ENZYME, ISOFORM A-RELATED"/>
    <property type="match status" value="1"/>
</dbReference>
<evidence type="ECO:0000256" key="2">
    <source>
        <dbReference type="ARBA" id="ARBA00022670"/>
    </source>
</evidence>
<evidence type="ECO:0000256" key="4">
    <source>
        <dbReference type="ARBA" id="ARBA00022801"/>
    </source>
</evidence>
<comment type="caution">
    <text evidence="9">The sequence shown here is derived from an EMBL/GenBank/DDBJ whole genome shotgun (WGS) entry which is preliminary data.</text>
</comment>
<dbReference type="InterPro" id="IPR021109">
    <property type="entry name" value="Peptidase_aspartic_dom_sf"/>
</dbReference>
<evidence type="ECO:0000256" key="7">
    <source>
        <dbReference type="SAM" id="SignalP"/>
    </source>
</evidence>
<sequence>MWSIAIPLLLMPLSGLVAALVPTTIPQTPSGRFSLPVAPRTGGKRNFDRDLAAAYRKWGKKRPPKQGLDGAPIGQGRVNVDPLGNDDIYIADIFVGTPPQKLRVALDTGSADLWIQSSDTEYSVNTKGPHAPQYRPNASETAHLIDGATWSVHYLDGTTAKGIVYRDTVVLGGLKVEKAVVESALTVAPRFEEEVALSGLVGLAKTLGSNIEPEQPSFLSMLKKRLERPVFTVDYRKNATGRFDFGYINESLATEGLVWLDSDPKSPHWDVEISLTSWDGRNASWFYQPFMATIDTGTTLMFIPDDLASRYWEAIPGMKQRRYDGRYLFPCEGGDALPDFWFKLPKSDRVLHIPGPYLNYGESEDEPGFCWGGMQSAQDLDVTVLGDVMLKALFVAFDLEKNRIGFANKHLKGFDY</sequence>
<feature type="active site" evidence="5">
    <location>
        <position position="295"/>
    </location>
</feature>
<evidence type="ECO:0000313" key="10">
    <source>
        <dbReference type="Proteomes" id="UP000053831"/>
    </source>
</evidence>
<accession>A0A0M8N8L4</accession>
<dbReference type="STRING" id="150374.A0A0M8N8L4"/>
<proteinExistence type="inferred from homology"/>
<dbReference type="Proteomes" id="UP000053831">
    <property type="component" value="Unassembled WGS sequence"/>
</dbReference>
<dbReference type="EMBL" id="LGSR01000006">
    <property type="protein sequence ID" value="KOS22250.1"/>
    <property type="molecule type" value="Genomic_DNA"/>
</dbReference>
<evidence type="ECO:0000259" key="8">
    <source>
        <dbReference type="PROSITE" id="PS51767"/>
    </source>
</evidence>
<dbReference type="PRINTS" id="PR00792">
    <property type="entry name" value="PEPSIN"/>
</dbReference>
<dbReference type="PROSITE" id="PS00141">
    <property type="entry name" value="ASP_PROTEASE"/>
    <property type="match status" value="2"/>
</dbReference>
<organism evidence="9 10">
    <name type="scientific">Escovopsis weberi</name>
    <dbReference type="NCBI Taxonomy" id="150374"/>
    <lineage>
        <taxon>Eukaryota</taxon>
        <taxon>Fungi</taxon>
        <taxon>Dikarya</taxon>
        <taxon>Ascomycota</taxon>
        <taxon>Pezizomycotina</taxon>
        <taxon>Sordariomycetes</taxon>
        <taxon>Hypocreomycetidae</taxon>
        <taxon>Hypocreales</taxon>
        <taxon>Hypocreaceae</taxon>
        <taxon>Escovopsis</taxon>
    </lineage>
</organism>
<dbReference type="GO" id="GO:0004190">
    <property type="term" value="F:aspartic-type endopeptidase activity"/>
    <property type="evidence" value="ECO:0007669"/>
    <property type="project" value="UniProtKB-KW"/>
</dbReference>
<dbReference type="InterPro" id="IPR033121">
    <property type="entry name" value="PEPTIDASE_A1"/>
</dbReference>
<protein>
    <submittedName>
        <fullName evidence="9">Podosporapepsin</fullName>
    </submittedName>
</protein>
<dbReference type="PROSITE" id="PS51767">
    <property type="entry name" value="PEPTIDASE_A1"/>
    <property type="match status" value="1"/>
</dbReference>
<feature type="domain" description="Peptidase A1" evidence="8">
    <location>
        <begin position="89"/>
        <end position="407"/>
    </location>
</feature>
<feature type="signal peptide" evidence="7">
    <location>
        <begin position="1"/>
        <end position="19"/>
    </location>
</feature>
<reference evidence="9 10" key="1">
    <citation type="submission" date="2015-07" db="EMBL/GenBank/DDBJ databases">
        <title>The genome of the fungus Escovopsis weberi, a specialized disease agent of ant agriculture.</title>
        <authorList>
            <person name="de Man T.J."/>
            <person name="Stajich J.E."/>
            <person name="Kubicek C.P."/>
            <person name="Chenthamara K."/>
            <person name="Atanasova L."/>
            <person name="Druzhinina I.S."/>
            <person name="Birnbaum S."/>
            <person name="Barribeau S.M."/>
            <person name="Teiling C."/>
            <person name="Suen G."/>
            <person name="Currie C."/>
            <person name="Gerardo N.M."/>
        </authorList>
    </citation>
    <scope>NUCLEOTIDE SEQUENCE [LARGE SCALE GENOMIC DNA]</scope>
</reference>
<evidence type="ECO:0000256" key="6">
    <source>
        <dbReference type="RuleBase" id="RU000454"/>
    </source>
</evidence>
<evidence type="ECO:0000313" key="9">
    <source>
        <dbReference type="EMBL" id="KOS22250.1"/>
    </source>
</evidence>
<dbReference type="GO" id="GO:0006508">
    <property type="term" value="P:proteolysis"/>
    <property type="evidence" value="ECO:0007669"/>
    <property type="project" value="UniProtKB-KW"/>
</dbReference>
<evidence type="ECO:0000256" key="3">
    <source>
        <dbReference type="ARBA" id="ARBA00022750"/>
    </source>
</evidence>
<dbReference type="AlphaFoldDB" id="A0A0M8N8L4"/>
<comment type="similarity">
    <text evidence="1 6">Belongs to the peptidase A1 family.</text>
</comment>
<dbReference type="InterPro" id="IPR001969">
    <property type="entry name" value="Aspartic_peptidase_AS"/>
</dbReference>
<dbReference type="CDD" id="cd06097">
    <property type="entry name" value="Aspergillopepsin_like"/>
    <property type="match status" value="1"/>
</dbReference>
<feature type="chain" id="PRO_5005818961" evidence="7">
    <location>
        <begin position="20"/>
        <end position="416"/>
    </location>
</feature>
<dbReference type="SUPFAM" id="SSF50630">
    <property type="entry name" value="Acid proteases"/>
    <property type="match status" value="1"/>
</dbReference>
<evidence type="ECO:0000256" key="1">
    <source>
        <dbReference type="ARBA" id="ARBA00007447"/>
    </source>
</evidence>
<keyword evidence="7" id="KW-0732">Signal</keyword>
<keyword evidence="2 6" id="KW-0645">Protease</keyword>